<feature type="compositionally biased region" description="Polar residues" evidence="1">
    <location>
        <begin position="533"/>
        <end position="546"/>
    </location>
</feature>
<organism evidence="2 3">
    <name type="scientific">Giardia muris</name>
    <dbReference type="NCBI Taxonomy" id="5742"/>
    <lineage>
        <taxon>Eukaryota</taxon>
        <taxon>Metamonada</taxon>
        <taxon>Diplomonadida</taxon>
        <taxon>Hexamitidae</taxon>
        <taxon>Giardiinae</taxon>
        <taxon>Giardia</taxon>
    </lineage>
</organism>
<feature type="region of interest" description="Disordered" evidence="1">
    <location>
        <begin position="469"/>
        <end position="552"/>
    </location>
</feature>
<reference evidence="2 3" key="1">
    <citation type="submission" date="2019-05" db="EMBL/GenBank/DDBJ databases">
        <title>The compact genome of Giardia muris reveals important steps in the evolution of intestinal protozoan parasites.</title>
        <authorList>
            <person name="Xu F."/>
            <person name="Jimenez-Gonzalez A."/>
            <person name="Einarsson E."/>
            <person name="Astvaldsson A."/>
            <person name="Peirasmaki D."/>
            <person name="Eckmann L."/>
            <person name="Andersson J.O."/>
            <person name="Svard S.G."/>
            <person name="Jerlstrom-Hultqvist J."/>
        </authorList>
    </citation>
    <scope>NUCLEOTIDE SEQUENCE [LARGE SCALE GENOMIC DNA]</scope>
    <source>
        <strain evidence="2 3">Roberts-Thomson</strain>
    </source>
</reference>
<dbReference type="AlphaFoldDB" id="A0A4Z1TBT0"/>
<dbReference type="OrthoDB" id="10257533at2759"/>
<dbReference type="VEuPathDB" id="GiardiaDB:GMRT_13561"/>
<evidence type="ECO:0000313" key="2">
    <source>
        <dbReference type="EMBL" id="TNJ29981.1"/>
    </source>
</evidence>
<keyword evidence="3" id="KW-1185">Reference proteome</keyword>
<protein>
    <submittedName>
        <fullName evidence="2">Uncharacterized protein</fullName>
    </submittedName>
</protein>
<feature type="compositionally biased region" description="Pro residues" evidence="1">
    <location>
        <begin position="472"/>
        <end position="482"/>
    </location>
</feature>
<accession>A0A4Z1TBT0</accession>
<evidence type="ECO:0000256" key="1">
    <source>
        <dbReference type="SAM" id="MobiDB-lite"/>
    </source>
</evidence>
<name>A0A4Z1TBT0_GIAMU</name>
<comment type="caution">
    <text evidence="2">The sequence shown here is derived from an EMBL/GenBank/DDBJ whole genome shotgun (WGS) entry which is preliminary data.</text>
</comment>
<evidence type="ECO:0000313" key="3">
    <source>
        <dbReference type="Proteomes" id="UP000315496"/>
    </source>
</evidence>
<feature type="compositionally biased region" description="Polar residues" evidence="1">
    <location>
        <begin position="483"/>
        <end position="500"/>
    </location>
</feature>
<dbReference type="Proteomes" id="UP000315496">
    <property type="component" value="Chromosome 1"/>
</dbReference>
<proteinExistence type="predicted"/>
<gene>
    <name evidence="2" type="ORF">GMRT_13561</name>
</gene>
<sequence length="1137" mass="127488">MWLEYPSVHPDEVVLRVKRTPGHLCTGLTSAPRSVSHRPPLMKRSKSLTQPGSIALKRNASTPDLTMIRKELQDIVYGPPGQVYTGSLGTYSRELSSLTPIRGDRIAGHKAVGGTTQKSHQLTEGSMIWLNTLNQLVQSAGDIDIDSALQNEMVDVLQLWPAYIRQLYSGESSSALEEALHATGRYIGVIEHANRLMHGSLQYMHFLKTFLSNTNLQVLLLALTNLSLVSDYTVLILGYLIRLFSLDPRAIHFRPLRRVLRELCLQFIIPLFGRLATTTSVDRCFNSKNAGLEHLTIIARFLLLQVAIGTVTLYETQLLQRADSYLATLALREITPLSKAVSIGMAEVKAGFLGGVFAGAIYDVPDTNDGLPNTFLQRTATLEVQQMRTYADLHRELMTSQQPTVGKRPEGYVRRMTITINVAHNLDRSLYFIAWRSTTVKRLAPIEDLVKMYDHIHACIQALDDFEAPQSVVPPCPPPKPPTSTTISDEPTVSSINTANIRRKRFAPQRTTTDDEGSDSPSIFASDPPVPHSKSNPTDESTTSSMKRPDDPHLLLSQTISTLAGLNYQTSGTNMIQNYRAGLVDTAAELYDNVDLNLSGSLSRLVLHCNVLKNGRRKRPALKKPYLMRPGLSGISKDDPEGIMALISANIVSISRELQEGKMPSQANALMLSRSLPLSSRSNTLRETAKFSAIGRNVLHEIEESTQKLGAKLDVALLEAAQIGNSTKDISQEPLTQMTVSPQRDRFMFPLHVAQLPATGSFSWSFETWDSCSPLFYMVISTLEKVSIRTLNTATWSELAAFHPPEAEPVLTDVTIRPWDRTIDNPPEKSFSAPKIFLRQRHLEEYDERRFEADLEAYIKQYQYAEGRDVTRGENSGKDEEKEEIDEFDLDTFLTHARIARHKEKDRDNVEGTTLIVGANSKVRRHLVRDARGELRYISPENDVLVYYDIPGRVGRAPADEPMTIEERKYRLVFDKETQRVRRQYSCYEGDRLVEYISESDDGDDTLRTYTTEGGQYWVRMRIKRPQRNGQSESTEDMDVCTDAQKPNTDINAFEVSKTSPAAFSGETCDMLVSLAVSKYVQPLSVFDLAEHLVDRMLEGVENDPKKDFNLVSGLPYFGLSATMIEQLHRQTDVATD</sequence>
<dbReference type="EMBL" id="VDLU01000001">
    <property type="protein sequence ID" value="TNJ29981.1"/>
    <property type="molecule type" value="Genomic_DNA"/>
</dbReference>